<dbReference type="Gene3D" id="2.30.30.140">
    <property type="match status" value="1"/>
</dbReference>
<dbReference type="Gene3D" id="3.30.40.10">
    <property type="entry name" value="Zinc/RING finger domain, C3HC4 (zinc finger)"/>
    <property type="match status" value="1"/>
</dbReference>
<proteinExistence type="predicted"/>
<keyword evidence="2 4" id="KW-0863">Zinc-finger</keyword>
<dbReference type="InterPro" id="IPR004181">
    <property type="entry name" value="Znf_MIZ"/>
</dbReference>
<feature type="compositionally biased region" description="Basic and acidic residues" evidence="5">
    <location>
        <begin position="7"/>
        <end position="17"/>
    </location>
</feature>
<evidence type="ECO:0000259" key="6">
    <source>
        <dbReference type="PROSITE" id="PS51044"/>
    </source>
</evidence>
<evidence type="ECO:0000256" key="1">
    <source>
        <dbReference type="ARBA" id="ARBA00022723"/>
    </source>
</evidence>
<dbReference type="GO" id="GO:0008270">
    <property type="term" value="F:zinc ion binding"/>
    <property type="evidence" value="ECO:0007669"/>
    <property type="project" value="UniProtKB-KW"/>
</dbReference>
<sequence length="488" mass="53448">MAMMEVISERKLEKHALDGSSDNETAESVSAPAGLGAFDKDKFGDSDSSMAAAPAPPSPNAKKKAVQARGKSSNPCLNPSNPDVLVPVQSQFKKGQLVYAMQTGGQWLEAKIQRQESAPHPVEPDRIVPCFLVHFVGWGNRYDDWLMEDSLLEIKPENKIKMDEENAVYRQIHPPMPKKPKKKSRIGTGARRKTSKRLSLPSAGISMSSSISTPQSSFALAPLSFQEDEPMHLDMAALTTQREPSPVTEPREATVAAVASDAPAAAGWSVTAMGIAFRLDDEPFKASSFLPSEEDDIRCQPMCRDGMFLVNGKSVSPAEVVQDVLARRVQAKATALRLHSLLTTSDDDCGSDTAHLRLTCPLAKTRIIIPARGRHCQHIECFDAASFVGMNALPSGRWICPQCSRFAPMDELIVDEFFEKLLDFFKGDGALQAVWERSQIVVSEVTDMKCGKRVKLKAPIAVVDVHSESEDDSDDIIMVDDKDIILID</sequence>
<dbReference type="OrthoDB" id="5875376at2759"/>
<dbReference type="InterPro" id="IPR016197">
    <property type="entry name" value="Chromo-like_dom_sf"/>
</dbReference>
<accession>A0A1W0WKD3</accession>
<evidence type="ECO:0000256" key="5">
    <source>
        <dbReference type="SAM" id="MobiDB-lite"/>
    </source>
</evidence>
<organism evidence="7 8">
    <name type="scientific">Hypsibius exemplaris</name>
    <name type="common">Freshwater tardigrade</name>
    <dbReference type="NCBI Taxonomy" id="2072580"/>
    <lineage>
        <taxon>Eukaryota</taxon>
        <taxon>Metazoa</taxon>
        <taxon>Ecdysozoa</taxon>
        <taxon>Tardigrada</taxon>
        <taxon>Eutardigrada</taxon>
        <taxon>Parachela</taxon>
        <taxon>Hypsibioidea</taxon>
        <taxon>Hypsibiidae</taxon>
        <taxon>Hypsibius</taxon>
    </lineage>
</organism>
<feature type="region of interest" description="Disordered" evidence="5">
    <location>
        <begin position="1"/>
        <end position="82"/>
    </location>
</feature>
<comment type="caution">
    <text evidence="7">The sequence shown here is derived from an EMBL/GenBank/DDBJ whole genome shotgun (WGS) entry which is preliminary data.</text>
</comment>
<evidence type="ECO:0000256" key="4">
    <source>
        <dbReference type="PROSITE-ProRule" id="PRU00452"/>
    </source>
</evidence>
<keyword evidence="3" id="KW-0862">Zinc</keyword>
<evidence type="ECO:0000313" key="8">
    <source>
        <dbReference type="Proteomes" id="UP000192578"/>
    </source>
</evidence>
<dbReference type="GO" id="GO:0016925">
    <property type="term" value="P:protein sumoylation"/>
    <property type="evidence" value="ECO:0007669"/>
    <property type="project" value="TreeGrafter"/>
</dbReference>
<keyword evidence="8" id="KW-1185">Reference proteome</keyword>
<dbReference type="EMBL" id="MTYJ01000086">
    <property type="protein sequence ID" value="OQV15639.1"/>
    <property type="molecule type" value="Genomic_DNA"/>
</dbReference>
<dbReference type="InterPro" id="IPR053820">
    <property type="entry name" value="MSL3_chromo-like"/>
</dbReference>
<dbReference type="Pfam" id="PF02891">
    <property type="entry name" value="zf-MIZ"/>
    <property type="match status" value="1"/>
</dbReference>
<evidence type="ECO:0000256" key="3">
    <source>
        <dbReference type="ARBA" id="ARBA00022833"/>
    </source>
</evidence>
<dbReference type="GO" id="GO:0000785">
    <property type="term" value="C:chromatin"/>
    <property type="evidence" value="ECO:0007669"/>
    <property type="project" value="TreeGrafter"/>
</dbReference>
<feature type="compositionally biased region" description="Polar residues" evidence="5">
    <location>
        <begin position="70"/>
        <end position="81"/>
    </location>
</feature>
<protein>
    <recommendedName>
        <fullName evidence="6">SP-RING-type domain-containing protein</fullName>
    </recommendedName>
</protein>
<feature type="compositionally biased region" description="Basic residues" evidence="5">
    <location>
        <begin position="176"/>
        <end position="196"/>
    </location>
</feature>
<evidence type="ECO:0000313" key="7">
    <source>
        <dbReference type="EMBL" id="OQV15639.1"/>
    </source>
</evidence>
<keyword evidence="1" id="KW-0479">Metal-binding</keyword>
<dbReference type="SUPFAM" id="SSF54160">
    <property type="entry name" value="Chromo domain-like"/>
    <property type="match status" value="1"/>
</dbReference>
<gene>
    <name evidence="7" type="ORF">BV898_10226</name>
</gene>
<feature type="compositionally biased region" description="Low complexity" evidence="5">
    <location>
        <begin position="198"/>
        <end position="213"/>
    </location>
</feature>
<dbReference type="Pfam" id="PF22732">
    <property type="entry name" value="MSL3_chromo-like"/>
    <property type="match status" value="1"/>
</dbReference>
<feature type="domain" description="SP-RING-type" evidence="6">
    <location>
        <begin position="345"/>
        <end position="427"/>
    </location>
</feature>
<dbReference type="CDD" id="cd16650">
    <property type="entry name" value="SP-RING_PIAS-like"/>
    <property type="match status" value="1"/>
</dbReference>
<reference evidence="8" key="1">
    <citation type="submission" date="2017-01" db="EMBL/GenBank/DDBJ databases">
        <title>Comparative genomics of anhydrobiosis in the tardigrade Hypsibius dujardini.</title>
        <authorList>
            <person name="Yoshida Y."/>
            <person name="Koutsovoulos G."/>
            <person name="Laetsch D."/>
            <person name="Stevens L."/>
            <person name="Kumar S."/>
            <person name="Horikawa D."/>
            <person name="Ishino K."/>
            <person name="Komine S."/>
            <person name="Tomita M."/>
            <person name="Blaxter M."/>
            <person name="Arakawa K."/>
        </authorList>
    </citation>
    <scope>NUCLEOTIDE SEQUENCE [LARGE SCALE GENOMIC DNA]</scope>
    <source>
        <strain evidence="8">Z151</strain>
    </source>
</reference>
<dbReference type="PROSITE" id="PS51044">
    <property type="entry name" value="ZF_SP_RING"/>
    <property type="match status" value="1"/>
</dbReference>
<name>A0A1W0WKD3_HYPEX</name>
<dbReference type="AlphaFoldDB" id="A0A1W0WKD3"/>
<feature type="region of interest" description="Disordered" evidence="5">
    <location>
        <begin position="173"/>
        <end position="213"/>
    </location>
</feature>
<dbReference type="PANTHER" id="PTHR10782:SF4">
    <property type="entry name" value="TONALLI, ISOFORM E"/>
    <property type="match status" value="1"/>
</dbReference>
<dbReference type="InterPro" id="IPR013083">
    <property type="entry name" value="Znf_RING/FYVE/PHD"/>
</dbReference>
<dbReference type="PANTHER" id="PTHR10782">
    <property type="entry name" value="ZINC FINGER MIZ DOMAIN-CONTAINING PROTEIN"/>
    <property type="match status" value="1"/>
</dbReference>
<evidence type="ECO:0000256" key="2">
    <source>
        <dbReference type="ARBA" id="ARBA00022771"/>
    </source>
</evidence>
<dbReference type="GO" id="GO:0061665">
    <property type="term" value="F:SUMO ligase activity"/>
    <property type="evidence" value="ECO:0007669"/>
    <property type="project" value="TreeGrafter"/>
</dbReference>
<dbReference type="Proteomes" id="UP000192578">
    <property type="component" value="Unassembled WGS sequence"/>
</dbReference>